<dbReference type="AlphaFoldDB" id="A0A5R8WMN2"/>
<reference evidence="5 6" key="1">
    <citation type="submission" date="2019-05" db="EMBL/GenBank/DDBJ databases">
        <title>Hymenobacter edaphi sp. nov., isolated from abandoned arsenic-contaminated farmland soil.</title>
        <authorList>
            <person name="Nie L."/>
        </authorList>
    </citation>
    <scope>NUCLEOTIDE SEQUENCE [LARGE SCALE GENOMIC DNA]</scope>
    <source>
        <strain evidence="5 6">1-3-3-8</strain>
    </source>
</reference>
<sequence>MHRVRGNEGKRAAGKLFGRRPALQTYRRPCRRALLFWRATFPLYSPMSTLNPQELRPIWDALAVVCGRWRMPIIHCLCGQPLRFSELEAHLDCITPKALAEHLHALELNGLVHREVVPSRPVITRYGLTEHGRTVLPLLQELRRFGETHRQHLTTEV</sequence>
<dbReference type="Gene3D" id="1.10.10.10">
    <property type="entry name" value="Winged helix-like DNA-binding domain superfamily/Winged helix DNA-binding domain"/>
    <property type="match status" value="1"/>
</dbReference>
<evidence type="ECO:0000256" key="2">
    <source>
        <dbReference type="ARBA" id="ARBA00023125"/>
    </source>
</evidence>
<dbReference type="InterPro" id="IPR002577">
    <property type="entry name" value="HTH_HxlR"/>
</dbReference>
<dbReference type="InterPro" id="IPR036388">
    <property type="entry name" value="WH-like_DNA-bd_sf"/>
</dbReference>
<proteinExistence type="predicted"/>
<dbReference type="Proteomes" id="UP000305517">
    <property type="component" value="Unassembled WGS sequence"/>
</dbReference>
<keyword evidence="3" id="KW-0804">Transcription</keyword>
<dbReference type="InterPro" id="IPR036390">
    <property type="entry name" value="WH_DNA-bd_sf"/>
</dbReference>
<keyword evidence="6" id="KW-1185">Reference proteome</keyword>
<dbReference type="PANTHER" id="PTHR33204">
    <property type="entry name" value="TRANSCRIPTIONAL REGULATOR, MARR FAMILY"/>
    <property type="match status" value="1"/>
</dbReference>
<evidence type="ECO:0000313" key="6">
    <source>
        <dbReference type="Proteomes" id="UP000305517"/>
    </source>
</evidence>
<keyword evidence="2" id="KW-0238">DNA-binding</keyword>
<evidence type="ECO:0000259" key="4">
    <source>
        <dbReference type="PROSITE" id="PS51118"/>
    </source>
</evidence>
<comment type="caution">
    <text evidence="5">The sequence shown here is derived from an EMBL/GenBank/DDBJ whole genome shotgun (WGS) entry which is preliminary data.</text>
</comment>
<dbReference type="SUPFAM" id="SSF46785">
    <property type="entry name" value="Winged helix' DNA-binding domain"/>
    <property type="match status" value="1"/>
</dbReference>
<dbReference type="Pfam" id="PF01638">
    <property type="entry name" value="HxlR"/>
    <property type="match status" value="1"/>
</dbReference>
<protein>
    <submittedName>
        <fullName evidence="5">Helix-turn-helix transcriptional regulator</fullName>
    </submittedName>
</protein>
<gene>
    <name evidence="5" type="ORF">FDY95_15510</name>
</gene>
<evidence type="ECO:0000313" key="5">
    <source>
        <dbReference type="EMBL" id="TLM91007.1"/>
    </source>
</evidence>
<organism evidence="5 6">
    <name type="scientific">Hymenobacter jeollabukensis</name>
    <dbReference type="NCBI Taxonomy" id="2025313"/>
    <lineage>
        <taxon>Bacteria</taxon>
        <taxon>Pseudomonadati</taxon>
        <taxon>Bacteroidota</taxon>
        <taxon>Cytophagia</taxon>
        <taxon>Cytophagales</taxon>
        <taxon>Hymenobacteraceae</taxon>
        <taxon>Hymenobacter</taxon>
    </lineage>
</organism>
<dbReference type="EMBL" id="VAJM01000008">
    <property type="protein sequence ID" value="TLM91007.1"/>
    <property type="molecule type" value="Genomic_DNA"/>
</dbReference>
<feature type="domain" description="HTH hxlR-type" evidence="4">
    <location>
        <begin position="56"/>
        <end position="154"/>
    </location>
</feature>
<dbReference type="GO" id="GO:0003677">
    <property type="term" value="F:DNA binding"/>
    <property type="evidence" value="ECO:0007669"/>
    <property type="project" value="UniProtKB-KW"/>
</dbReference>
<keyword evidence="1" id="KW-0805">Transcription regulation</keyword>
<dbReference type="OrthoDB" id="769662at2"/>
<evidence type="ECO:0000256" key="1">
    <source>
        <dbReference type="ARBA" id="ARBA00023015"/>
    </source>
</evidence>
<dbReference type="PROSITE" id="PS51118">
    <property type="entry name" value="HTH_HXLR"/>
    <property type="match status" value="1"/>
</dbReference>
<evidence type="ECO:0000256" key="3">
    <source>
        <dbReference type="ARBA" id="ARBA00023163"/>
    </source>
</evidence>
<accession>A0A5R8WMN2</accession>
<name>A0A5R8WMN2_9BACT</name>